<dbReference type="PANTHER" id="PTHR43194:SF2">
    <property type="entry name" value="PEROXISOMAL MEMBRANE PROTEIN LPX1"/>
    <property type="match status" value="1"/>
</dbReference>
<dbReference type="SUPFAM" id="SSF53474">
    <property type="entry name" value="alpha/beta-Hydrolases"/>
    <property type="match status" value="1"/>
</dbReference>
<protein>
    <submittedName>
        <fullName evidence="3">Alpha/beta hydrolase</fullName>
    </submittedName>
</protein>
<dbReference type="GO" id="GO:0016787">
    <property type="term" value="F:hydrolase activity"/>
    <property type="evidence" value="ECO:0007669"/>
    <property type="project" value="UniProtKB-KW"/>
</dbReference>
<dbReference type="InterPro" id="IPR000639">
    <property type="entry name" value="Epox_hydrolase-like"/>
</dbReference>
<dbReference type="InterPro" id="IPR029058">
    <property type="entry name" value="AB_hydrolase_fold"/>
</dbReference>
<dbReference type="InterPro" id="IPR000073">
    <property type="entry name" value="AB_hydrolase_1"/>
</dbReference>
<dbReference type="PANTHER" id="PTHR43194">
    <property type="entry name" value="HYDROLASE ALPHA/BETA FOLD FAMILY"/>
    <property type="match status" value="1"/>
</dbReference>
<keyword evidence="3" id="KW-0378">Hydrolase</keyword>
<keyword evidence="1" id="KW-0732">Signal</keyword>
<dbReference type="Gene3D" id="3.40.50.1820">
    <property type="entry name" value="alpha/beta hydrolase"/>
    <property type="match status" value="1"/>
</dbReference>
<dbReference type="AlphaFoldDB" id="A0AAJ5VS81"/>
<dbReference type="Proteomes" id="UP001217476">
    <property type="component" value="Chromosome"/>
</dbReference>
<dbReference type="PRINTS" id="PR00412">
    <property type="entry name" value="EPOXHYDRLASE"/>
</dbReference>
<gene>
    <name evidence="3" type="ORF">P0Y65_12205</name>
</gene>
<sequence>MKSKRLITLGVVVLLVQSAQAFESGRIEVSTIGEGEPVILVPGLNGSPGVWNDLLPSLDGYEVHLVHVKGFADLPAEDNATGEILVPVASELARYISDEDLNEVFLIGHSMGGMVATLVAAQQPDAVAGLMTVDIPAYFGEMMGMPPEQVIGMADGLRQQAMARGHEERVAAETAFVTAGILDASRREPFIAEMTASDATVSAQAQHDVMVADLRPVLAGITAPTTVVFVMPAAAPDMTDTDIESFYADQYQDIKELKLEFIDDAGHYAMIDQPEHFAALVKQFLSQSDKSGEVQ</sequence>
<evidence type="ECO:0000259" key="2">
    <source>
        <dbReference type="Pfam" id="PF12697"/>
    </source>
</evidence>
<reference evidence="3" key="1">
    <citation type="submission" date="2023-03" db="EMBL/GenBank/DDBJ databases">
        <title>Andean soil-derived lignocellulolytic bacterial consortium as a source of novel taxa and putative plastic-active enzymes.</title>
        <authorList>
            <person name="Diaz-Garcia L."/>
            <person name="Chuvochina M."/>
            <person name="Feuerriegel G."/>
            <person name="Bunk B."/>
            <person name="Sproer C."/>
            <person name="Streit W.R."/>
            <person name="Rodriguez L.M."/>
            <person name="Overmann J."/>
            <person name="Jimenez D.J."/>
        </authorList>
    </citation>
    <scope>NUCLEOTIDE SEQUENCE</scope>
    <source>
        <strain evidence="3">MAG 4196</strain>
    </source>
</reference>
<proteinExistence type="predicted"/>
<name>A0AAJ5VS81_9HYPH</name>
<organism evidence="3 4">
    <name type="scientific">Candidatus Devosia phytovorans</name>
    <dbReference type="NCBI Taxonomy" id="3121372"/>
    <lineage>
        <taxon>Bacteria</taxon>
        <taxon>Pseudomonadati</taxon>
        <taxon>Pseudomonadota</taxon>
        <taxon>Alphaproteobacteria</taxon>
        <taxon>Hyphomicrobiales</taxon>
        <taxon>Devosiaceae</taxon>
        <taxon>Devosia</taxon>
    </lineage>
</organism>
<feature type="chain" id="PRO_5042560678" evidence="1">
    <location>
        <begin position="22"/>
        <end position="295"/>
    </location>
</feature>
<feature type="domain" description="AB hydrolase-1" evidence="2">
    <location>
        <begin position="38"/>
        <end position="279"/>
    </location>
</feature>
<evidence type="ECO:0000313" key="4">
    <source>
        <dbReference type="Proteomes" id="UP001217476"/>
    </source>
</evidence>
<dbReference type="EMBL" id="CP119312">
    <property type="protein sequence ID" value="WEK02970.1"/>
    <property type="molecule type" value="Genomic_DNA"/>
</dbReference>
<dbReference type="InterPro" id="IPR050228">
    <property type="entry name" value="Carboxylesterase_BioH"/>
</dbReference>
<accession>A0AAJ5VS81</accession>
<evidence type="ECO:0000313" key="3">
    <source>
        <dbReference type="EMBL" id="WEK02970.1"/>
    </source>
</evidence>
<evidence type="ECO:0000256" key="1">
    <source>
        <dbReference type="SAM" id="SignalP"/>
    </source>
</evidence>
<dbReference type="Pfam" id="PF12697">
    <property type="entry name" value="Abhydrolase_6"/>
    <property type="match status" value="1"/>
</dbReference>
<feature type="signal peptide" evidence="1">
    <location>
        <begin position="1"/>
        <end position="21"/>
    </location>
</feature>